<keyword evidence="4 16" id="KW-0150">Chloroplast</keyword>
<proteinExistence type="inferred from homology"/>
<comment type="similarity">
    <text evidence="2 16">Belongs to the phycobiliprotein family.</text>
</comment>
<evidence type="ECO:0000256" key="8">
    <source>
        <dbReference type="ARBA" id="ARBA00022738"/>
    </source>
</evidence>
<dbReference type="PANTHER" id="PTHR34011">
    <property type="entry name" value="PHYCOBILISOME 32.1 KDA LINKER POLYPEPTIDE, PHYCOCYANIN-ASSOCIATED, ROD 2-RELATED"/>
    <property type="match status" value="1"/>
</dbReference>
<keyword evidence="10 16" id="KW-0157">Chromophore</keyword>
<feature type="modified residue" description="N4-methylasparagine" evidence="15">
    <location>
        <position position="71"/>
    </location>
</feature>
<evidence type="ECO:0000256" key="12">
    <source>
        <dbReference type="ARBA" id="ARBA00023136"/>
    </source>
</evidence>
<organism evidence="17">
    <name type="scientific">Corynoplastis japonica</name>
    <dbReference type="NCBI Taxonomy" id="700918"/>
    <lineage>
        <taxon>Eukaryota</taxon>
        <taxon>Rhodophyta</taxon>
        <taxon>Rhodellophyceae</taxon>
        <taxon>Rhodellales</taxon>
        <taxon>Rhodellaceae</taxon>
        <taxon>Corynoplastis</taxon>
    </lineage>
</organism>
<evidence type="ECO:0000256" key="3">
    <source>
        <dbReference type="ARBA" id="ARBA00022448"/>
    </source>
</evidence>
<reference evidence="17" key="1">
    <citation type="submission" date="2017-03" db="EMBL/GenBank/DDBJ databases">
        <title>The new red algal subphylum Proteorhodophytina comprises the largest and most divergent plastid genomes known.</title>
        <authorList>
            <person name="Munoz-Gomez S.A."/>
            <person name="Mejia-Franco F.G."/>
            <person name="Durnin K."/>
            <person name="Morgan C."/>
            <person name="Grisdale C.J."/>
            <person name="Archibald J.M."/>
            <person name="Slamovits C.H."/>
        </authorList>
    </citation>
    <scope>NUCLEOTIDE SEQUENCE</scope>
    <source>
        <strain evidence="17">NIES-2662</strain>
    </source>
</reference>
<dbReference type="CDD" id="cd12125">
    <property type="entry name" value="APC_alpha"/>
    <property type="match status" value="1"/>
</dbReference>
<evidence type="ECO:0000256" key="9">
    <source>
        <dbReference type="ARBA" id="ARBA00022982"/>
    </source>
</evidence>
<dbReference type="Gene3D" id="1.10.490.20">
    <property type="entry name" value="Phycocyanins"/>
    <property type="match status" value="1"/>
</dbReference>
<accession>A0A1X9PTT5</accession>
<keyword evidence="11 16" id="KW-0793">Thylakoid</keyword>
<gene>
    <name evidence="17" type="primary">apcD</name>
</gene>
<name>A0A1X9PTT5_9RHOD</name>
<evidence type="ECO:0000256" key="15">
    <source>
        <dbReference type="PIRSR" id="PIRSR000081-2"/>
    </source>
</evidence>
<dbReference type="PIRSF" id="PIRSF000081">
    <property type="entry name" value="Phycocyanin"/>
    <property type="match status" value="1"/>
</dbReference>
<sequence length="174" mass="19763">MSIVSQVIINADDELRYPTIGELDSIQEFLKTGSNQINSSTLYRDKEKDIIKLASKKIFQLHPEYIAPGGNASGTKQRSLCLRDYGWYLRLITYGILSGDKDPIEKIGIIGVREMYNSLGVPMIGMIDSIQCLKSATLETLDLNEQATKLLIPYFDYIIRGRTIYYNINIILFK</sequence>
<keyword evidence="3 16" id="KW-0813">Transport</keyword>
<dbReference type="InterPro" id="IPR038719">
    <property type="entry name" value="Phycobilisome_asu/bsu_sf"/>
</dbReference>
<keyword evidence="9 16" id="KW-0249">Electron transport</keyword>
<dbReference type="EMBL" id="KY709210">
    <property type="protein sequence ID" value="ARO90919.1"/>
    <property type="molecule type" value="Genomic_DNA"/>
</dbReference>
<keyword evidence="8 16" id="KW-0605">Phycobilisome</keyword>
<evidence type="ECO:0000256" key="16">
    <source>
        <dbReference type="RuleBase" id="RU004438"/>
    </source>
</evidence>
<keyword evidence="5 16" id="KW-0602">Photosynthesis</keyword>
<evidence type="ECO:0000256" key="11">
    <source>
        <dbReference type="ARBA" id="ARBA00023078"/>
    </source>
</evidence>
<evidence type="ECO:0000256" key="6">
    <source>
        <dbReference type="ARBA" id="ARBA00022549"/>
    </source>
</evidence>
<evidence type="ECO:0000256" key="1">
    <source>
        <dbReference type="ARBA" id="ARBA00004185"/>
    </source>
</evidence>
<evidence type="ECO:0000256" key="13">
    <source>
        <dbReference type="ARBA" id="ARBA00023307"/>
    </source>
</evidence>
<comment type="subcellular location">
    <subcellularLocation>
        <location evidence="1 16">Plastid</location>
        <location evidence="1 16">Chloroplast thylakoid membrane</location>
        <topology evidence="1 16">Peripheral membrane protein</topology>
        <orientation evidence="1 16">Stromal side</orientation>
    </subcellularLocation>
</comment>
<evidence type="ECO:0000256" key="2">
    <source>
        <dbReference type="ARBA" id="ARBA00008182"/>
    </source>
</evidence>
<evidence type="ECO:0000256" key="7">
    <source>
        <dbReference type="ARBA" id="ARBA00022640"/>
    </source>
</evidence>
<keyword evidence="7 16" id="KW-0934">Plastid</keyword>
<dbReference type="GO" id="GO:0015979">
    <property type="term" value="P:photosynthesis"/>
    <property type="evidence" value="ECO:0007669"/>
    <property type="project" value="UniProtKB-KW"/>
</dbReference>
<dbReference type="PANTHER" id="PTHR34011:SF2">
    <property type="entry name" value="ALLOPHYCOCYANIN ALPHA CHAIN"/>
    <property type="match status" value="1"/>
</dbReference>
<dbReference type="SUPFAM" id="SSF46458">
    <property type="entry name" value="Globin-like"/>
    <property type="match status" value="1"/>
</dbReference>
<evidence type="ECO:0000256" key="5">
    <source>
        <dbReference type="ARBA" id="ARBA00022531"/>
    </source>
</evidence>
<protein>
    <submittedName>
        <fullName evidence="17">Allophycocyanin gamma subunit</fullName>
    </submittedName>
</protein>
<feature type="binding site" evidence="14">
    <location>
        <position position="81"/>
    </location>
    <ligand>
        <name>(2R,3E)-phycocyanobilin</name>
        <dbReference type="ChEBI" id="CHEBI:85275"/>
        <label>1</label>
    </ligand>
</feature>
<evidence type="ECO:0000313" key="17">
    <source>
        <dbReference type="EMBL" id="ARO90919.1"/>
    </source>
</evidence>
<keyword evidence="12 16" id="KW-0472">Membrane</keyword>
<dbReference type="AlphaFoldDB" id="A0A1X9PTT5"/>
<dbReference type="InterPro" id="IPR009050">
    <property type="entry name" value="Globin-like_sf"/>
</dbReference>
<evidence type="ECO:0000256" key="4">
    <source>
        <dbReference type="ARBA" id="ARBA00022528"/>
    </source>
</evidence>
<dbReference type="InterPro" id="IPR012128">
    <property type="entry name" value="Phycobilisome_asu/bsu"/>
</dbReference>
<evidence type="ECO:0000256" key="14">
    <source>
        <dbReference type="PIRSR" id="PIRSR000081-1"/>
    </source>
</evidence>
<keyword evidence="13 16" id="KW-0089">Bile pigment</keyword>
<feature type="binding site" evidence="14">
    <location>
        <position position="71"/>
    </location>
    <ligand>
        <name>(2R,3E)-phycocyanobilin</name>
        <dbReference type="ChEBI" id="CHEBI:85275"/>
        <label>1</label>
    </ligand>
</feature>
<evidence type="ECO:0000256" key="10">
    <source>
        <dbReference type="ARBA" id="ARBA00022991"/>
    </source>
</evidence>
<geneLocation type="chloroplast" evidence="17"/>
<dbReference type="GO" id="GO:0009535">
    <property type="term" value="C:chloroplast thylakoid membrane"/>
    <property type="evidence" value="ECO:0007669"/>
    <property type="project" value="UniProtKB-SubCell"/>
</dbReference>
<keyword evidence="6" id="KW-0042">Antenna complex</keyword>
<dbReference type="GO" id="GO:0030089">
    <property type="term" value="C:phycobilisome"/>
    <property type="evidence" value="ECO:0007669"/>
    <property type="project" value="UniProtKB-KW"/>
</dbReference>
<dbReference type="Pfam" id="PF00502">
    <property type="entry name" value="Phycobilisome"/>
    <property type="match status" value="1"/>
</dbReference>